<gene>
    <name evidence="3" type="primary">LOC140688661</name>
</gene>
<name>A0ABM5C6T8_VICPA</name>
<sequence length="211" mass="21621">MQAAGLTAGDPTPGAMLALGVSVQGVLGVPKAWLQAGGVERRGRKRELGSAWFAFGARTPGQVPCLALPPARLSPEGISKGVSTPALQTLPERATRGAPDVCPSVHQDEAPGPVRCAPLARRLLGAGSGAPSQPRRGQSGLPLAAGLRILGILRDAPWPGLGCQMRGQPSLILAGPIVSAHSLPPPPPHKKTSVPPWKGVQAGRAEDHLQP</sequence>
<feature type="region of interest" description="Disordered" evidence="1">
    <location>
        <begin position="182"/>
        <end position="211"/>
    </location>
</feature>
<dbReference type="GeneID" id="140688661"/>
<dbReference type="Proteomes" id="UP001652581">
    <property type="component" value="Chromosome 23"/>
</dbReference>
<keyword evidence="2" id="KW-1185">Reference proteome</keyword>
<protein>
    <submittedName>
        <fullName evidence="3">Uncharacterized protein</fullName>
    </submittedName>
</protein>
<evidence type="ECO:0000313" key="2">
    <source>
        <dbReference type="Proteomes" id="UP001652581"/>
    </source>
</evidence>
<organism evidence="2 3">
    <name type="scientific">Vicugna pacos</name>
    <name type="common">Alpaca</name>
    <name type="synonym">Lama pacos</name>
    <dbReference type="NCBI Taxonomy" id="30538"/>
    <lineage>
        <taxon>Eukaryota</taxon>
        <taxon>Metazoa</taxon>
        <taxon>Chordata</taxon>
        <taxon>Craniata</taxon>
        <taxon>Vertebrata</taxon>
        <taxon>Euteleostomi</taxon>
        <taxon>Mammalia</taxon>
        <taxon>Eutheria</taxon>
        <taxon>Laurasiatheria</taxon>
        <taxon>Artiodactyla</taxon>
        <taxon>Tylopoda</taxon>
        <taxon>Camelidae</taxon>
        <taxon>Vicugna</taxon>
    </lineage>
</organism>
<proteinExistence type="predicted"/>
<evidence type="ECO:0000256" key="1">
    <source>
        <dbReference type="SAM" id="MobiDB-lite"/>
    </source>
</evidence>
<accession>A0ABM5C6T8</accession>
<reference evidence="3" key="1">
    <citation type="submission" date="2025-08" db="UniProtKB">
        <authorList>
            <consortium name="RefSeq"/>
        </authorList>
    </citation>
    <scope>IDENTIFICATION</scope>
</reference>
<dbReference type="RefSeq" id="XP_072804366.1">
    <property type="nucleotide sequence ID" value="XM_072948265.1"/>
</dbReference>
<evidence type="ECO:0000313" key="3">
    <source>
        <dbReference type="RefSeq" id="XP_072804366.1"/>
    </source>
</evidence>